<evidence type="ECO:0000313" key="3">
    <source>
        <dbReference type="Proteomes" id="UP000279760"/>
    </source>
</evidence>
<dbReference type="Gene3D" id="2.120.10.30">
    <property type="entry name" value="TolB, C-terminal domain"/>
    <property type="match status" value="1"/>
</dbReference>
<evidence type="ECO:0000313" key="2">
    <source>
        <dbReference type="EMBL" id="AYV24766.1"/>
    </source>
</evidence>
<feature type="chain" id="PRO_5018082317" evidence="1">
    <location>
        <begin position="37"/>
        <end position="668"/>
    </location>
</feature>
<dbReference type="Proteomes" id="UP000279760">
    <property type="component" value="Chromosome 2"/>
</dbReference>
<name>A0A3G4VIX1_9VIBR</name>
<feature type="signal peptide" evidence="1">
    <location>
        <begin position="1"/>
        <end position="36"/>
    </location>
</feature>
<sequence length="668" mass="71468">MSKNNLLNLHMRITMKASKLATILPAALALSASVHASDTLSFDVTVESDHQQISDAQVSLWYTQAGQSPVLMAEGKSGHDGQVSFSENTRQDDGVYYLTAKGGTIQGKSVEKYRSLAILNSQQQGDIVLNELSTIGSLWPNAQQYVQNYGLSGSKNGLLIGSEQVQNLVDVKTGQFGSTVLNGVNSADSETVARMNTLAALTALCGAEQARGLCDQYLAITNSDDTLEALSKIAQQPYLHTKALFDQFANAYVYPKGEQRRDTDFLPYLSYRPDDFALMVRFTGGGIYSPGRLMFDNEGQLWSGQNWMPGSQSGLSTAIGGGVVKMAPSGKPLSPPLVGYNSQGLDGSGWGTTVSKDKVWISTFNAKVGVFDLTGKALGPATINGQHGQLQGLATAPNGDVWVCDNQYNHMIRFPKGDYTKGEIVDVPGLKRPFAVAVDNNNVVWVTNNGSMTVTRFEADNPANAKQIKTGIAPRGLAIDSKGNVWVGANLSPGYPLPNIPKGTSIIDEFRISIENIFAHQADIPKTGNVTMISPDGEVVKSNLLDKEIYAAWGVSIDGADNVFVGNFLGTGFAQVCGEDTSSCPADTKTGDLIHSYKSGVMQEATDTMVDDAGNVWVANNWNVITALTDKNPERRTSTMGGGNGIVVVYGIAQPVKNPLIGQVRTNK</sequence>
<protein>
    <submittedName>
        <fullName evidence="2">Uncharacterized protein</fullName>
    </submittedName>
</protein>
<keyword evidence="1" id="KW-0732">Signal</keyword>
<reference evidence="2 3" key="1">
    <citation type="submission" date="2018-11" db="EMBL/GenBank/DDBJ databases">
        <title>Complete Genome Sequence of Vbrio mediterranei 117-T6: a Potential Pathogen Bacteria Isolated from the Conchocelis of Pyropia.</title>
        <authorList>
            <person name="Liu Q."/>
        </authorList>
    </citation>
    <scope>NUCLEOTIDE SEQUENCE [LARGE SCALE GENOMIC DNA]</scope>
    <source>
        <strain evidence="2 3">117-T6</strain>
    </source>
</reference>
<evidence type="ECO:0000256" key="1">
    <source>
        <dbReference type="SAM" id="SignalP"/>
    </source>
</evidence>
<dbReference type="EMBL" id="CP033578">
    <property type="protein sequence ID" value="AYV24766.1"/>
    <property type="molecule type" value="Genomic_DNA"/>
</dbReference>
<dbReference type="SUPFAM" id="SSF101898">
    <property type="entry name" value="NHL repeat"/>
    <property type="match status" value="1"/>
</dbReference>
<accession>A0A3G4VIX1</accession>
<dbReference type="AlphaFoldDB" id="A0A3G4VIX1"/>
<organism evidence="2 3">
    <name type="scientific">Vibrio mediterranei</name>
    <dbReference type="NCBI Taxonomy" id="689"/>
    <lineage>
        <taxon>Bacteria</taxon>
        <taxon>Pseudomonadati</taxon>
        <taxon>Pseudomonadota</taxon>
        <taxon>Gammaproteobacteria</taxon>
        <taxon>Vibrionales</taxon>
        <taxon>Vibrionaceae</taxon>
        <taxon>Vibrio</taxon>
    </lineage>
</organism>
<dbReference type="InterPro" id="IPR011042">
    <property type="entry name" value="6-blade_b-propeller_TolB-like"/>
</dbReference>
<proteinExistence type="predicted"/>
<gene>
    <name evidence="2" type="ORF">ECB94_26405</name>
</gene>